<sequence>MTVEELRTALAGLPGDMPVILVGEGGAYSPAAGVDVAQYLATSTWEGERYEQDEDAPDGARRAAYIAATW</sequence>
<dbReference type="Proteomes" id="UP000483004">
    <property type="component" value="Unassembled WGS sequence"/>
</dbReference>
<dbReference type="AlphaFoldDB" id="A0A6L3VUQ4"/>
<dbReference type="RefSeq" id="WP_151542466.1">
    <property type="nucleotide sequence ID" value="NZ_WBMR01000076.1"/>
</dbReference>
<protein>
    <submittedName>
        <fullName evidence="1">Uncharacterized protein</fullName>
    </submittedName>
</protein>
<gene>
    <name evidence="1" type="ORF">F9B16_24485</name>
</gene>
<evidence type="ECO:0000313" key="1">
    <source>
        <dbReference type="EMBL" id="KAB2376995.1"/>
    </source>
</evidence>
<comment type="caution">
    <text evidence="1">The sequence shown here is derived from an EMBL/GenBank/DDBJ whole genome shotgun (WGS) entry which is preliminary data.</text>
</comment>
<dbReference type="EMBL" id="WBMR01000076">
    <property type="protein sequence ID" value="KAB2376995.1"/>
    <property type="molecule type" value="Genomic_DNA"/>
</dbReference>
<dbReference type="OrthoDB" id="4774415at2"/>
<organism evidence="1 2">
    <name type="scientific">Actinomadura montaniterrae</name>
    <dbReference type="NCBI Taxonomy" id="1803903"/>
    <lineage>
        <taxon>Bacteria</taxon>
        <taxon>Bacillati</taxon>
        <taxon>Actinomycetota</taxon>
        <taxon>Actinomycetes</taxon>
        <taxon>Streptosporangiales</taxon>
        <taxon>Thermomonosporaceae</taxon>
        <taxon>Actinomadura</taxon>
    </lineage>
</organism>
<name>A0A6L3VUQ4_9ACTN</name>
<reference evidence="1 2" key="1">
    <citation type="submission" date="2019-09" db="EMBL/GenBank/DDBJ databases">
        <title>Actinomadura physcomitrii sp. nov., a novel actinomycete isolated from moss [Physcomitrium sphaericum (Ludw) Fuernr].</title>
        <authorList>
            <person name="Liu C."/>
            <person name="Zhuang X."/>
        </authorList>
    </citation>
    <scope>NUCLEOTIDE SEQUENCE [LARGE SCALE GENOMIC DNA]</scope>
    <source>
        <strain evidence="1 2">CYP1-1B</strain>
    </source>
</reference>
<keyword evidence="2" id="KW-1185">Reference proteome</keyword>
<proteinExistence type="predicted"/>
<evidence type="ECO:0000313" key="2">
    <source>
        <dbReference type="Proteomes" id="UP000483004"/>
    </source>
</evidence>
<accession>A0A6L3VUQ4</accession>